<dbReference type="InterPro" id="IPR013320">
    <property type="entry name" value="ConA-like_dom_sf"/>
</dbReference>
<dbReference type="Proteomes" id="UP001415857">
    <property type="component" value="Unassembled WGS sequence"/>
</dbReference>
<dbReference type="InterPro" id="IPR013189">
    <property type="entry name" value="Glyco_hydro_32_C"/>
</dbReference>
<dbReference type="SUPFAM" id="SSF49899">
    <property type="entry name" value="Concanavalin A-like lectins/glucanases"/>
    <property type="match status" value="1"/>
</dbReference>
<keyword evidence="3" id="KW-1185">Reference proteome</keyword>
<reference evidence="2 3" key="1">
    <citation type="journal article" date="2024" name="Plant J.">
        <title>Genome sequences and population genomics reveal climatic adaptation and genomic divergence between two closely related sweetgum species.</title>
        <authorList>
            <person name="Xu W.Q."/>
            <person name="Ren C.Q."/>
            <person name="Zhang X.Y."/>
            <person name="Comes H.P."/>
            <person name="Liu X.H."/>
            <person name="Li Y.G."/>
            <person name="Kettle C.J."/>
            <person name="Jalonen R."/>
            <person name="Gaisberger H."/>
            <person name="Ma Y.Z."/>
            <person name="Qiu Y.X."/>
        </authorList>
    </citation>
    <scope>NUCLEOTIDE SEQUENCE [LARGE SCALE GENOMIC DNA]</scope>
    <source>
        <strain evidence="2">Hangzhou</strain>
    </source>
</reference>
<dbReference type="AlphaFoldDB" id="A0AAP0S8M2"/>
<dbReference type="PANTHER" id="PTHR31953">
    <property type="entry name" value="BETA-FRUCTOFURANOSIDASE, INSOLUBLE ISOENZYME CWINV1-RELATED"/>
    <property type="match status" value="1"/>
</dbReference>
<comment type="caution">
    <text evidence="2">The sequence shown here is derived from an EMBL/GenBank/DDBJ whole genome shotgun (WGS) entry which is preliminary data.</text>
</comment>
<feature type="domain" description="Glycosyl hydrolase family 32 C-terminal" evidence="1">
    <location>
        <begin position="29"/>
        <end position="124"/>
    </location>
</feature>
<accession>A0AAP0S8M2</accession>
<evidence type="ECO:0000313" key="2">
    <source>
        <dbReference type="EMBL" id="KAK9292896.1"/>
    </source>
</evidence>
<dbReference type="Gene3D" id="2.60.120.560">
    <property type="entry name" value="Exo-inulinase, domain 1"/>
    <property type="match status" value="1"/>
</dbReference>
<dbReference type="InterPro" id="IPR050551">
    <property type="entry name" value="Fructan_Metab_Enzymes"/>
</dbReference>
<evidence type="ECO:0000259" key="1">
    <source>
        <dbReference type="Pfam" id="PF08244"/>
    </source>
</evidence>
<sequence>MMRAPVTMATELANLNGSDKPSTSNWKPKSSFFLLRTSTVTNWSSKASSVDKEVYGAEVPVLYHENLSMRLLIDHSVVESFAQGGRAVITVRIYPTEAIYKEARLFVFNNATNVSVVASLKIWEMKSLSFEDYKD</sequence>
<evidence type="ECO:0000313" key="3">
    <source>
        <dbReference type="Proteomes" id="UP001415857"/>
    </source>
</evidence>
<gene>
    <name evidence="2" type="ORF">L1049_020877</name>
</gene>
<proteinExistence type="predicted"/>
<organism evidence="2 3">
    <name type="scientific">Liquidambar formosana</name>
    <name type="common">Formosan gum</name>
    <dbReference type="NCBI Taxonomy" id="63359"/>
    <lineage>
        <taxon>Eukaryota</taxon>
        <taxon>Viridiplantae</taxon>
        <taxon>Streptophyta</taxon>
        <taxon>Embryophyta</taxon>
        <taxon>Tracheophyta</taxon>
        <taxon>Spermatophyta</taxon>
        <taxon>Magnoliopsida</taxon>
        <taxon>eudicotyledons</taxon>
        <taxon>Gunneridae</taxon>
        <taxon>Pentapetalae</taxon>
        <taxon>Saxifragales</taxon>
        <taxon>Altingiaceae</taxon>
        <taxon>Liquidambar</taxon>
    </lineage>
</organism>
<protein>
    <recommendedName>
        <fullName evidence="1">Glycosyl hydrolase family 32 C-terminal domain-containing protein</fullName>
    </recommendedName>
</protein>
<dbReference type="EMBL" id="JBBPBK010000001">
    <property type="protein sequence ID" value="KAK9292896.1"/>
    <property type="molecule type" value="Genomic_DNA"/>
</dbReference>
<dbReference type="Pfam" id="PF08244">
    <property type="entry name" value="Glyco_hydro_32C"/>
    <property type="match status" value="1"/>
</dbReference>
<name>A0AAP0S8M2_LIQFO</name>